<dbReference type="InterPro" id="IPR052371">
    <property type="entry name" value="BFD-associated_ferredoxin"/>
</dbReference>
<dbReference type="Gene3D" id="1.10.10.1100">
    <property type="entry name" value="BFD-like [2Fe-2S]-binding domain"/>
    <property type="match status" value="1"/>
</dbReference>
<proteinExistence type="inferred from homology"/>
<keyword evidence="11" id="KW-1185">Reference proteome</keyword>
<evidence type="ECO:0000256" key="2">
    <source>
        <dbReference type="ARBA" id="ARBA00022714"/>
    </source>
</evidence>
<name>A0A1G6H2Q5_9ACTN</name>
<feature type="domain" description="BFD-like [2Fe-2S]-binding" evidence="9">
    <location>
        <begin position="2"/>
        <end position="48"/>
    </location>
</feature>
<dbReference type="Proteomes" id="UP000199086">
    <property type="component" value="Unassembled WGS sequence"/>
</dbReference>
<dbReference type="GO" id="GO:0046872">
    <property type="term" value="F:metal ion binding"/>
    <property type="evidence" value="ECO:0007669"/>
    <property type="project" value="UniProtKB-KW"/>
</dbReference>
<evidence type="ECO:0000256" key="4">
    <source>
        <dbReference type="ARBA" id="ARBA00022982"/>
    </source>
</evidence>
<evidence type="ECO:0000256" key="1">
    <source>
        <dbReference type="ARBA" id="ARBA00022448"/>
    </source>
</evidence>
<dbReference type="RefSeq" id="WP_092610518.1">
    <property type="nucleotide sequence ID" value="NZ_FMYF01000006.1"/>
</dbReference>
<dbReference type="PANTHER" id="PTHR37424">
    <property type="entry name" value="BACTERIOFERRITIN-ASSOCIATED FERREDOXIN"/>
    <property type="match status" value="1"/>
</dbReference>
<evidence type="ECO:0000256" key="6">
    <source>
        <dbReference type="ARBA" id="ARBA00023014"/>
    </source>
</evidence>
<keyword evidence="2" id="KW-0001">2Fe-2S</keyword>
<keyword evidence="1" id="KW-0813">Transport</keyword>
<accession>A0A1G6H2Q5</accession>
<gene>
    <name evidence="10" type="ORF">GA0111570_106100</name>
</gene>
<dbReference type="InterPro" id="IPR041854">
    <property type="entry name" value="BFD-like_2Fe2S-bd_dom_sf"/>
</dbReference>
<keyword evidence="3" id="KW-0479">Metal-binding</keyword>
<evidence type="ECO:0000313" key="10">
    <source>
        <dbReference type="EMBL" id="SDB88590.1"/>
    </source>
</evidence>
<dbReference type="AlphaFoldDB" id="A0A1G6H2Q5"/>
<dbReference type="STRING" id="1577474.GA0111570_106100"/>
<dbReference type="Pfam" id="PF04324">
    <property type="entry name" value="Fer2_BFD"/>
    <property type="match status" value="1"/>
</dbReference>
<evidence type="ECO:0000256" key="7">
    <source>
        <dbReference type="ARBA" id="ARBA00039386"/>
    </source>
</evidence>
<evidence type="ECO:0000259" key="9">
    <source>
        <dbReference type="Pfam" id="PF04324"/>
    </source>
</evidence>
<dbReference type="EMBL" id="FMYF01000006">
    <property type="protein sequence ID" value="SDB88590.1"/>
    <property type="molecule type" value="Genomic_DNA"/>
</dbReference>
<keyword evidence="4" id="KW-0249">Electron transport</keyword>
<evidence type="ECO:0000313" key="11">
    <source>
        <dbReference type="Proteomes" id="UP000199086"/>
    </source>
</evidence>
<dbReference type="PANTHER" id="PTHR37424:SF1">
    <property type="entry name" value="BACTERIOFERRITIN-ASSOCIATED FERREDOXIN"/>
    <property type="match status" value="1"/>
</dbReference>
<dbReference type="InterPro" id="IPR007419">
    <property type="entry name" value="BFD-like_2Fe2S-bd_dom"/>
</dbReference>
<comment type="similarity">
    <text evidence="8">Belongs to the Bfd family.</text>
</comment>
<keyword evidence="5" id="KW-0408">Iron</keyword>
<evidence type="ECO:0000256" key="8">
    <source>
        <dbReference type="ARBA" id="ARBA00046332"/>
    </source>
</evidence>
<organism evidence="10 11">
    <name type="scientific">Raineyella antarctica</name>
    <dbReference type="NCBI Taxonomy" id="1577474"/>
    <lineage>
        <taxon>Bacteria</taxon>
        <taxon>Bacillati</taxon>
        <taxon>Actinomycetota</taxon>
        <taxon>Actinomycetes</taxon>
        <taxon>Propionibacteriales</taxon>
        <taxon>Propionibacteriaceae</taxon>
        <taxon>Raineyella</taxon>
    </lineage>
</organism>
<keyword evidence="6" id="KW-0411">Iron-sulfur</keyword>
<dbReference type="GO" id="GO:0051537">
    <property type="term" value="F:2 iron, 2 sulfur cluster binding"/>
    <property type="evidence" value="ECO:0007669"/>
    <property type="project" value="UniProtKB-KW"/>
</dbReference>
<reference evidence="10 11" key="1">
    <citation type="submission" date="2016-06" db="EMBL/GenBank/DDBJ databases">
        <authorList>
            <person name="Olsen C.W."/>
            <person name="Carey S."/>
            <person name="Hinshaw L."/>
            <person name="Karasin A.I."/>
        </authorList>
    </citation>
    <scope>NUCLEOTIDE SEQUENCE [LARGE SCALE GENOMIC DNA]</scope>
    <source>
        <strain evidence="10 11">LZ-22</strain>
    </source>
</reference>
<evidence type="ECO:0000256" key="5">
    <source>
        <dbReference type="ARBA" id="ARBA00023004"/>
    </source>
</evidence>
<dbReference type="OrthoDB" id="9815350at2"/>
<protein>
    <recommendedName>
        <fullName evidence="7">Bacterioferritin-associated ferredoxin</fullName>
    </recommendedName>
</protein>
<sequence>MIVCQCNVVSDRDVRAAVDAGARTVAQVCRGTRAGTDCGGCVFTVRRVVCQHVEDIQSSLVEVDSEAS</sequence>
<evidence type="ECO:0000256" key="3">
    <source>
        <dbReference type="ARBA" id="ARBA00022723"/>
    </source>
</evidence>